<dbReference type="PANTHER" id="PTHR45339">
    <property type="entry name" value="HYBRID SIGNAL TRANSDUCTION HISTIDINE KINASE J"/>
    <property type="match status" value="1"/>
</dbReference>
<proteinExistence type="predicted"/>
<keyword evidence="6" id="KW-0812">Transmembrane</keyword>
<dbReference type="SMART" id="SM00448">
    <property type="entry name" value="REC"/>
    <property type="match status" value="2"/>
</dbReference>
<evidence type="ECO:0000256" key="4">
    <source>
        <dbReference type="PROSITE-ProRule" id="PRU00169"/>
    </source>
</evidence>
<evidence type="ECO:0000256" key="2">
    <source>
        <dbReference type="ARBA" id="ARBA00012438"/>
    </source>
</evidence>
<dbReference type="SMART" id="SM00387">
    <property type="entry name" value="HATPase_c"/>
    <property type="match status" value="1"/>
</dbReference>
<feature type="transmembrane region" description="Helical" evidence="6">
    <location>
        <begin position="21"/>
        <end position="43"/>
    </location>
</feature>
<evidence type="ECO:0000313" key="9">
    <source>
        <dbReference type="EMBL" id="ADU41951.1"/>
    </source>
</evidence>
<dbReference type="CDD" id="cd17546">
    <property type="entry name" value="REC_hyHK_CKI1_RcsC-like"/>
    <property type="match status" value="1"/>
</dbReference>
<dbReference type="STRING" id="652103.Rpdx1_0309"/>
<dbReference type="PRINTS" id="PR00344">
    <property type="entry name" value="BCTRLSENSOR"/>
</dbReference>
<evidence type="ECO:0000256" key="1">
    <source>
        <dbReference type="ARBA" id="ARBA00000085"/>
    </source>
</evidence>
<keyword evidence="3 4" id="KW-0597">Phosphoprotein</keyword>
<dbReference type="InterPro" id="IPR003594">
    <property type="entry name" value="HATPase_dom"/>
</dbReference>
<dbReference type="FunFam" id="3.30.565.10:FF:000078">
    <property type="entry name" value="Two-component sensor histidine kinase"/>
    <property type="match status" value="1"/>
</dbReference>
<organism evidence="9 10">
    <name type="scientific">Rhodopseudomonas palustris (strain DX-1)</name>
    <dbReference type="NCBI Taxonomy" id="652103"/>
    <lineage>
        <taxon>Bacteria</taxon>
        <taxon>Pseudomonadati</taxon>
        <taxon>Pseudomonadota</taxon>
        <taxon>Alphaproteobacteria</taxon>
        <taxon>Hyphomicrobiales</taxon>
        <taxon>Nitrobacteraceae</taxon>
        <taxon>Rhodopseudomonas</taxon>
    </lineage>
</organism>
<accession>E6VI55</accession>
<reference evidence="9" key="1">
    <citation type="submission" date="2010-12" db="EMBL/GenBank/DDBJ databases">
        <title>Complete sequence of Rhodopseudomonas palustris DX-1.</title>
        <authorList>
            <consortium name="US DOE Joint Genome Institute"/>
            <person name="Lucas S."/>
            <person name="Copeland A."/>
            <person name="Lapidus A."/>
            <person name="Cheng J.-F."/>
            <person name="Goodwin L."/>
            <person name="Pitluck S."/>
            <person name="Misra M."/>
            <person name="Chertkov O."/>
            <person name="Detter J.C."/>
            <person name="Han C."/>
            <person name="Tapia R."/>
            <person name="Land M."/>
            <person name="Hauser L."/>
            <person name="Kyrpides N."/>
            <person name="Ivanova N."/>
            <person name="Ovchinnikova G."/>
            <person name="Logan B."/>
            <person name="Oda Y."/>
            <person name="Harwood C."/>
            <person name="Woyke T."/>
        </authorList>
    </citation>
    <scope>NUCLEOTIDE SEQUENCE [LARGE SCALE GENOMIC DNA]</scope>
    <source>
        <strain evidence="9">DX-1</strain>
    </source>
</reference>
<dbReference type="SUPFAM" id="SSF47384">
    <property type="entry name" value="Homodimeric domain of signal transducing histidine kinase"/>
    <property type="match status" value="1"/>
</dbReference>
<evidence type="ECO:0000259" key="7">
    <source>
        <dbReference type="PROSITE" id="PS50109"/>
    </source>
</evidence>
<dbReference type="Gene3D" id="3.30.565.10">
    <property type="entry name" value="Histidine kinase-like ATPase, C-terminal domain"/>
    <property type="match status" value="1"/>
</dbReference>
<dbReference type="GO" id="GO:0000155">
    <property type="term" value="F:phosphorelay sensor kinase activity"/>
    <property type="evidence" value="ECO:0007669"/>
    <property type="project" value="InterPro"/>
</dbReference>
<dbReference type="eggNOG" id="COG0745">
    <property type="taxonomic scope" value="Bacteria"/>
</dbReference>
<dbReference type="eggNOG" id="COG4251">
    <property type="taxonomic scope" value="Bacteria"/>
</dbReference>
<evidence type="ECO:0000256" key="6">
    <source>
        <dbReference type="SAM" id="Phobius"/>
    </source>
</evidence>
<name>E6VI55_RHOPX</name>
<comment type="catalytic activity">
    <reaction evidence="1">
        <text>ATP + protein L-histidine = ADP + protein N-phospho-L-histidine.</text>
        <dbReference type="EC" id="2.7.13.3"/>
    </reaction>
</comment>
<evidence type="ECO:0000259" key="8">
    <source>
        <dbReference type="PROSITE" id="PS50110"/>
    </source>
</evidence>
<keyword evidence="9" id="KW-0418">Kinase</keyword>
<feature type="region of interest" description="Disordered" evidence="5">
    <location>
        <begin position="93"/>
        <end position="124"/>
    </location>
</feature>
<dbReference type="Proteomes" id="UP000001402">
    <property type="component" value="Chromosome"/>
</dbReference>
<dbReference type="SMART" id="SM00388">
    <property type="entry name" value="HisKA"/>
    <property type="match status" value="1"/>
</dbReference>
<dbReference type="InterPro" id="IPR003661">
    <property type="entry name" value="HisK_dim/P_dom"/>
</dbReference>
<dbReference type="EMBL" id="CP002418">
    <property type="protein sequence ID" value="ADU41951.1"/>
    <property type="molecule type" value="Genomic_DNA"/>
</dbReference>
<evidence type="ECO:0000313" key="10">
    <source>
        <dbReference type="Proteomes" id="UP000001402"/>
    </source>
</evidence>
<dbReference type="Pfam" id="PF00512">
    <property type="entry name" value="HisKA"/>
    <property type="match status" value="1"/>
</dbReference>
<evidence type="ECO:0000256" key="5">
    <source>
        <dbReference type="SAM" id="MobiDB-lite"/>
    </source>
</evidence>
<dbReference type="OrthoDB" id="9791542at2"/>
<dbReference type="SUPFAM" id="SSF52172">
    <property type="entry name" value="CheY-like"/>
    <property type="match status" value="2"/>
</dbReference>
<dbReference type="SUPFAM" id="SSF55874">
    <property type="entry name" value="ATPase domain of HSP90 chaperone/DNA topoisomerase II/histidine kinase"/>
    <property type="match status" value="1"/>
</dbReference>
<dbReference type="Pfam" id="PF00072">
    <property type="entry name" value="Response_reg"/>
    <property type="match status" value="1"/>
</dbReference>
<dbReference type="Pfam" id="PF02518">
    <property type="entry name" value="HATPase_c"/>
    <property type="match status" value="1"/>
</dbReference>
<dbReference type="HOGENOM" id="CLU_000445_104_15_5"/>
<dbReference type="Gene3D" id="1.10.287.130">
    <property type="match status" value="1"/>
</dbReference>
<feature type="domain" description="Histidine kinase" evidence="7">
    <location>
        <begin position="133"/>
        <end position="351"/>
    </location>
</feature>
<dbReference type="InterPro" id="IPR004358">
    <property type="entry name" value="Sig_transdc_His_kin-like_C"/>
</dbReference>
<dbReference type="AlphaFoldDB" id="E6VI55"/>
<dbReference type="EC" id="2.7.13.3" evidence="2"/>
<dbReference type="CDD" id="cd16922">
    <property type="entry name" value="HATPase_EvgS-ArcB-TorS-like"/>
    <property type="match status" value="1"/>
</dbReference>
<dbReference type="KEGG" id="rpx:Rpdx1_0309"/>
<dbReference type="CDD" id="cd00082">
    <property type="entry name" value="HisKA"/>
    <property type="match status" value="1"/>
</dbReference>
<evidence type="ECO:0000256" key="3">
    <source>
        <dbReference type="ARBA" id="ARBA00022553"/>
    </source>
</evidence>
<dbReference type="InterPro" id="IPR005467">
    <property type="entry name" value="His_kinase_dom"/>
</dbReference>
<gene>
    <name evidence="9" type="ordered locus">Rpdx1_0309</name>
</gene>
<dbReference type="BioCyc" id="RPAL652103:RPDX1_RS01540-MONOMER"/>
<dbReference type="PANTHER" id="PTHR45339:SF5">
    <property type="entry name" value="HISTIDINE KINASE"/>
    <property type="match status" value="1"/>
</dbReference>
<dbReference type="InterPro" id="IPR036890">
    <property type="entry name" value="HATPase_C_sf"/>
</dbReference>
<keyword evidence="6" id="KW-1133">Transmembrane helix</keyword>
<keyword evidence="6" id="KW-0472">Membrane</keyword>
<feature type="compositionally biased region" description="Basic and acidic residues" evidence="5">
    <location>
        <begin position="95"/>
        <end position="105"/>
    </location>
</feature>
<feature type="modified residue" description="4-aspartylphosphate" evidence="4">
    <location>
        <position position="564"/>
    </location>
</feature>
<dbReference type="Gene3D" id="3.40.50.2300">
    <property type="match status" value="2"/>
</dbReference>
<feature type="domain" description="Response regulatory" evidence="8">
    <location>
        <begin position="510"/>
        <end position="634"/>
    </location>
</feature>
<dbReference type="InterPro" id="IPR011006">
    <property type="entry name" value="CheY-like_superfamily"/>
</dbReference>
<keyword evidence="9" id="KW-0808">Transferase</keyword>
<dbReference type="InterPro" id="IPR001789">
    <property type="entry name" value="Sig_transdc_resp-reg_receiver"/>
</dbReference>
<feature type="transmembrane region" description="Helical" evidence="6">
    <location>
        <begin position="55"/>
        <end position="77"/>
    </location>
</feature>
<dbReference type="InterPro" id="IPR036097">
    <property type="entry name" value="HisK_dim/P_sf"/>
</dbReference>
<dbReference type="PROSITE" id="PS50110">
    <property type="entry name" value="RESPONSE_REGULATORY"/>
    <property type="match status" value="1"/>
</dbReference>
<dbReference type="PROSITE" id="PS50109">
    <property type="entry name" value="HIS_KIN"/>
    <property type="match status" value="1"/>
</dbReference>
<protein>
    <recommendedName>
        <fullName evidence="2">histidine kinase</fullName>
        <ecNumber evidence="2">2.7.13.3</ecNumber>
    </recommendedName>
</protein>
<sequence>MAGKLRIRSRLRLMARRHPRIVLAGRAAMAFSAGFGGAYGLLLSSTPEISGYDPHTFAIGASFLFALACLALAIQTMRLRRMRNRLRMLTGSHDALPDRPIKDGNRSGSNAAGDDDSATGDPASRARSRLLAMASHEIRTPLNGIIGMSQLLLDTSLTAEQTTYARAVKTSGEALLALTDELLDNARVEAGKIELDRCPFVLGNLIEDVVELLAPRAQARGLEIAADIDERLPASLIGDAARLRQVLLNLCGNAIKFTEAGGVTLTAEPGDQAAEFRLIVRDTGIGIAPDAQARIFREFEQADADIARHFGGTGLGLSISDRIVAAMGGRIALDSTPGQGTTFTVTLPLVAAEDAGAAATLEPPDLRGASVMIVAPHAVEASLIARRLARWGATTCTCHDADVAVARLAERSWHAVLIDHAFGSASLETLARQAALHATHRLVMLTPAARHELLPSLPAAFTGYLMKPLRAVSLATRLGPLAEVAAPNIADGDPPELQDAPPAVPQAQLAILVAEDNDINALLIRALLSRLGHRAEIARDGRSAVASWRTARQAGTPFDLVLMDVQMPVLDGLEAARQIRRCEAEQTGTRVPILALTANTLAEDRDACRTAGMNGVLIKPLDPDRLAGILADLAATRQTA</sequence>